<dbReference type="OrthoDB" id="5517736at2"/>
<dbReference type="PANTHER" id="PTHR43591:SF24">
    <property type="entry name" value="2-METHOXY-6-POLYPRENYL-1,4-BENZOQUINOL METHYLASE, MITOCHONDRIAL"/>
    <property type="match status" value="1"/>
</dbReference>
<keyword evidence="2" id="KW-0489">Methyltransferase</keyword>
<dbReference type="InterPro" id="IPR013216">
    <property type="entry name" value="Methyltransf_11"/>
</dbReference>
<reference evidence="2 3" key="1">
    <citation type="submission" date="2018-04" db="EMBL/GenBank/DDBJ databases">
        <title>Methylobacterium sp. PR1016A genome.</title>
        <authorList>
            <person name="Park W."/>
        </authorList>
    </citation>
    <scope>NUCLEOTIDE SEQUENCE [LARGE SCALE GENOMIC DNA]</scope>
    <source>
        <strain evidence="2 3">PR1016A</strain>
    </source>
</reference>
<name>A0A2R4WQH9_9HYPH</name>
<evidence type="ECO:0000313" key="3">
    <source>
        <dbReference type="Proteomes" id="UP000244755"/>
    </source>
</evidence>
<keyword evidence="3" id="KW-1185">Reference proteome</keyword>
<organism evidence="2 3">
    <name type="scientific">Methylobacterium currus</name>
    <dbReference type="NCBI Taxonomy" id="2051553"/>
    <lineage>
        <taxon>Bacteria</taxon>
        <taxon>Pseudomonadati</taxon>
        <taxon>Pseudomonadota</taxon>
        <taxon>Alphaproteobacteria</taxon>
        <taxon>Hyphomicrobiales</taxon>
        <taxon>Methylobacteriaceae</taxon>
        <taxon>Methylobacterium</taxon>
    </lineage>
</organism>
<dbReference type="CDD" id="cd02440">
    <property type="entry name" value="AdoMet_MTases"/>
    <property type="match status" value="1"/>
</dbReference>
<dbReference type="PANTHER" id="PTHR43591">
    <property type="entry name" value="METHYLTRANSFERASE"/>
    <property type="match status" value="1"/>
</dbReference>
<dbReference type="SUPFAM" id="SSF53335">
    <property type="entry name" value="S-adenosyl-L-methionine-dependent methyltransferases"/>
    <property type="match status" value="1"/>
</dbReference>
<dbReference type="EMBL" id="CP028843">
    <property type="protein sequence ID" value="AWB23806.1"/>
    <property type="molecule type" value="Genomic_DNA"/>
</dbReference>
<evidence type="ECO:0000259" key="1">
    <source>
        <dbReference type="Pfam" id="PF08241"/>
    </source>
</evidence>
<protein>
    <submittedName>
        <fullName evidence="2">Class I SAM-dependent methyltransferase</fullName>
    </submittedName>
</protein>
<sequence length="294" mass="32727">MRTIAHLACRRHSGGLPMLTKPFTAELSGYKGILPTGTVRSDVTTEDYADAQEIFQPGKARGFLLPIIREAPARTLLDVGCGMGGMATALEEEGYQSYGVDLPGLERRWASAGRSPDRFFLVDPDRFALPFVDGSIDFAFTFGVIEHVGTTDGHADRRPNWHTARRDWLREIFRVLRPGGRMLVGGPNRGFLLDVAHGPDSRAAAWELWLTRRLGVTVHRIWGDNFLWAYGDVRRYLDGLPCTIEARSVAGFLEFSRAPAALRGLARAYVRHLPRALLGTGFNPWVMALITRTH</sequence>
<dbReference type="InterPro" id="IPR029063">
    <property type="entry name" value="SAM-dependent_MTases_sf"/>
</dbReference>
<gene>
    <name evidence="2" type="ORF">DA075_25355</name>
</gene>
<dbReference type="KEGG" id="mee:DA075_25355"/>
<feature type="domain" description="Methyltransferase type 11" evidence="1">
    <location>
        <begin position="77"/>
        <end position="183"/>
    </location>
</feature>
<keyword evidence="2" id="KW-0808">Transferase</keyword>
<dbReference type="AlphaFoldDB" id="A0A2R4WQH9"/>
<dbReference type="GO" id="GO:0008757">
    <property type="term" value="F:S-adenosylmethionine-dependent methyltransferase activity"/>
    <property type="evidence" value="ECO:0007669"/>
    <property type="project" value="InterPro"/>
</dbReference>
<dbReference type="Gene3D" id="3.40.50.150">
    <property type="entry name" value="Vaccinia Virus protein VP39"/>
    <property type="match status" value="1"/>
</dbReference>
<dbReference type="Pfam" id="PF08241">
    <property type="entry name" value="Methyltransf_11"/>
    <property type="match status" value="1"/>
</dbReference>
<evidence type="ECO:0000313" key="2">
    <source>
        <dbReference type="EMBL" id="AWB23806.1"/>
    </source>
</evidence>
<proteinExistence type="predicted"/>
<dbReference type="Proteomes" id="UP000244755">
    <property type="component" value="Chromosome 1"/>
</dbReference>
<dbReference type="GO" id="GO:0032259">
    <property type="term" value="P:methylation"/>
    <property type="evidence" value="ECO:0007669"/>
    <property type="project" value="UniProtKB-KW"/>
</dbReference>
<accession>A0A2R4WQH9</accession>